<dbReference type="InterPro" id="IPR036770">
    <property type="entry name" value="Ankyrin_rpt-contain_sf"/>
</dbReference>
<evidence type="ECO:0000313" key="2">
    <source>
        <dbReference type="Proteomes" id="UP001470230"/>
    </source>
</evidence>
<sequence>MEKIKQVQKIFLDFLDEDETIEERYQNLIDIIDIQNNDQNKYELKSLFYLIANVGNNHSRSSYFFYKLGKLLKYLRNEDTKSQYSNREIFDIFHKNKRILLFLIKEKMLIMDKSLAKLLTSDKYKNMKYHLYFLPEIKQFIDYPKLDEFNEVPDDFEEKREKGENDDFICEIIRSDNVNQFDDFINKTNFSLESCINPSVYETNIFLIKRSPSLIEYATFYGSIHIFNYLVEKGVNLTPSLWIYAVHSNKLEMINLLEKNKVGPEDATYEQSFLESIKCHHIEISNYILQKLMGNSNNAFAIESIIHYYNFAFFPYNIQNIGNEAINYLCKYDHCNIIQLILEMKKIDIKKALKYARKGNKNEMIRLLLSSSNDEENKIDDDTFINLKPFSLWEQSKGKIQLTKIARKLFLQSKNPCIIMEFGDLRTGKSTIASHIIGGPCSDFSKTLFKTAGSSSSCTREINAVGPIKCRQIASAFGLTTDYNPNFDRDIFIVDSEGLNAFDGETPWLMQALLAMLPINTVTLYVAKSINKNDLNQFMKYLKLIRVIGGMEIHHGLIYVNNQERFDGSNVIEQLIEQNKRSTKYLIDSFSQSSIQVDDSHFKCLSVLQFEKHKKEFFTSLKEIVKFIVDLCINDKAVLSGEMVVNMLEEFVDKSDIISDIYDPDKTFETIFLQVVENAMNKSIEEQIPQIKNEIIKKLIEMPIQKLKLLDINDYMNEVENGDLIDNITNNAINQTFPDINNAFPIIADNSHTKAIDIVKDTIINERKKILEKNAMEIYNLGSGFSIADASFKKQIFNINYNQECTEKKFNDNVKMFFHLPEFTKIDIIPIEYQKYKSNQNLSFNEYISNIEFKIRGNGELGFKSSKIGLGKVNTFANNLLGTSFSINSPESNLTTLINAISYAQVYFDPNIDYSQYLTEPLQNKIAELEDLLNTENIKSSQVKNIIADIYSNYGEFVATGFNIGCYEIDILHNDKVNFESSGSSFESSTNGSSNGLKICGISFNHSNSNVENKEISDYSKQIISSHDHTKVSYGNLYQPIPFIFDIIQNQFYGSSFVPLFKYVKSNQVANALEYWIGRWNGKPESCKEYCFINDIESIPPNQKIKLYHRNLEYEVLINNEKEIVIPDCQICYNSDEGEIINDVVLNPSKMTISGFKFPIFSSANKIKTGYKKRKLIYKHRHVTVNLSPFWEFEHEITRSLFFGNGIPFMQLNNVSSRSFSVSFGKIPEGSGKRWNSGPYTVDLQQNLKVKLA</sequence>
<dbReference type="PANTHER" id="PTHR24159:SF5">
    <property type="entry name" value="ANK_REP_REGION DOMAIN-CONTAINING PROTEIN"/>
    <property type="match status" value="1"/>
</dbReference>
<dbReference type="Proteomes" id="UP001470230">
    <property type="component" value="Unassembled WGS sequence"/>
</dbReference>
<dbReference type="Gene3D" id="3.40.50.300">
    <property type="entry name" value="P-loop containing nucleotide triphosphate hydrolases"/>
    <property type="match status" value="1"/>
</dbReference>
<evidence type="ECO:0008006" key="3">
    <source>
        <dbReference type="Google" id="ProtNLM"/>
    </source>
</evidence>
<organism evidence="1 2">
    <name type="scientific">Tritrichomonas musculus</name>
    <dbReference type="NCBI Taxonomy" id="1915356"/>
    <lineage>
        <taxon>Eukaryota</taxon>
        <taxon>Metamonada</taxon>
        <taxon>Parabasalia</taxon>
        <taxon>Tritrichomonadida</taxon>
        <taxon>Tritrichomonadidae</taxon>
        <taxon>Tritrichomonas</taxon>
    </lineage>
</organism>
<dbReference type="Gene3D" id="1.25.40.20">
    <property type="entry name" value="Ankyrin repeat-containing domain"/>
    <property type="match status" value="1"/>
</dbReference>
<name>A0ABR2GTP2_9EUKA</name>
<dbReference type="InterPro" id="IPR027417">
    <property type="entry name" value="P-loop_NTPase"/>
</dbReference>
<keyword evidence="2" id="KW-1185">Reference proteome</keyword>
<protein>
    <recommendedName>
        <fullName evidence="3">VLIG-type G domain-containing protein</fullName>
    </recommendedName>
</protein>
<reference evidence="1 2" key="1">
    <citation type="submission" date="2024-04" db="EMBL/GenBank/DDBJ databases">
        <title>Tritrichomonas musculus Genome.</title>
        <authorList>
            <person name="Alves-Ferreira E."/>
            <person name="Grigg M."/>
            <person name="Lorenzi H."/>
            <person name="Galac M."/>
        </authorList>
    </citation>
    <scope>NUCLEOTIDE SEQUENCE [LARGE SCALE GENOMIC DNA]</scope>
    <source>
        <strain evidence="1 2">EAF2021</strain>
    </source>
</reference>
<evidence type="ECO:0000313" key="1">
    <source>
        <dbReference type="EMBL" id="KAK8837295.1"/>
    </source>
</evidence>
<dbReference type="PANTHER" id="PTHR24159">
    <property type="match status" value="1"/>
</dbReference>
<accession>A0ABR2GTP2</accession>
<dbReference type="SUPFAM" id="SSF52540">
    <property type="entry name" value="P-loop containing nucleoside triphosphate hydrolases"/>
    <property type="match status" value="1"/>
</dbReference>
<dbReference type="EMBL" id="JAPFFF010000060">
    <property type="protein sequence ID" value="KAK8837295.1"/>
    <property type="molecule type" value="Genomic_DNA"/>
</dbReference>
<gene>
    <name evidence="1" type="ORF">M9Y10_036725</name>
</gene>
<proteinExistence type="predicted"/>
<comment type="caution">
    <text evidence="1">The sequence shown here is derived from an EMBL/GenBank/DDBJ whole genome shotgun (WGS) entry which is preliminary data.</text>
</comment>
<dbReference type="SUPFAM" id="SSF48403">
    <property type="entry name" value="Ankyrin repeat"/>
    <property type="match status" value="1"/>
</dbReference>